<evidence type="ECO:0000256" key="1">
    <source>
        <dbReference type="SAM" id="Phobius"/>
    </source>
</evidence>
<keyword evidence="1" id="KW-0812">Transmembrane</keyword>
<keyword evidence="1" id="KW-0472">Membrane</keyword>
<sequence length="149" mass="15295">MGKLLMDDTVIKEIARGVLLFSFCEIVVVKLSHCMTPGVKGQAFLLYYFFLWFVVLAAGRLIEAEILAPSMLYCSAGLARILEGIEYGMSNFFYLVLMMVGGTIIYIVLGTDTFGSGGGYGGGCGSSGSSGCGSSGCGGGGGCGGCGGD</sequence>
<organism evidence="2">
    <name type="scientific">Candidatus Electrothrix aestuarii</name>
    <dbReference type="NCBI Taxonomy" id="3062594"/>
    <lineage>
        <taxon>Bacteria</taxon>
        <taxon>Pseudomonadati</taxon>
        <taxon>Thermodesulfobacteriota</taxon>
        <taxon>Desulfobulbia</taxon>
        <taxon>Desulfobulbales</taxon>
        <taxon>Desulfobulbaceae</taxon>
        <taxon>Candidatus Electrothrix</taxon>
    </lineage>
</organism>
<keyword evidence="1" id="KW-1133">Transmembrane helix</keyword>
<reference evidence="2" key="2">
    <citation type="submission" date="2024-06" db="EMBL/GenBank/DDBJ databases">
        <authorList>
            <person name="Plum-Jensen L.E."/>
            <person name="Schramm A."/>
            <person name="Marshall I.P.G."/>
        </authorList>
    </citation>
    <scope>NUCLEOTIDE SEQUENCE</scope>
    <source>
        <strain evidence="2">Rat1</strain>
    </source>
</reference>
<name>A0AAU8LVY3_9BACT</name>
<feature type="transmembrane region" description="Helical" evidence="1">
    <location>
        <begin position="44"/>
        <end position="62"/>
    </location>
</feature>
<reference evidence="2" key="1">
    <citation type="journal article" date="2024" name="Syst. Appl. Microbiol.">
        <title>First single-strain enrichments of Electrothrix cable bacteria, description of E. aestuarii sp. nov. and E. rattekaaiensis sp. nov., and proposal of a cable bacteria taxonomy following the rules of the SeqCode.</title>
        <authorList>
            <person name="Plum-Jensen L.E."/>
            <person name="Schramm A."/>
            <person name="Marshall I.P.G."/>
        </authorList>
    </citation>
    <scope>NUCLEOTIDE SEQUENCE</scope>
    <source>
        <strain evidence="2">Rat1</strain>
    </source>
</reference>
<evidence type="ECO:0000313" key="2">
    <source>
        <dbReference type="EMBL" id="XCN73433.1"/>
    </source>
</evidence>
<proteinExistence type="predicted"/>
<protein>
    <submittedName>
        <fullName evidence="2">Uncharacterized protein</fullName>
    </submittedName>
</protein>
<gene>
    <name evidence="2" type="ORF">Q3M24_01400</name>
</gene>
<dbReference type="EMBL" id="CP159373">
    <property type="protein sequence ID" value="XCN73433.1"/>
    <property type="molecule type" value="Genomic_DNA"/>
</dbReference>
<feature type="transmembrane region" description="Helical" evidence="1">
    <location>
        <begin position="92"/>
        <end position="109"/>
    </location>
</feature>
<dbReference type="KEGG" id="eaj:Q3M24_01400"/>
<dbReference type="AlphaFoldDB" id="A0AAU8LVY3"/>
<accession>A0AAU8LVY3</accession>